<proteinExistence type="predicted"/>
<dbReference type="Proteomes" id="UP000243374">
    <property type="component" value="Unassembled WGS sequence"/>
</dbReference>
<sequence>MTITKSYNKHTNTWYVYDTTYVFDETKNKKVQKRKCIGKYDPVTDSIIETGSRG</sequence>
<gene>
    <name evidence="1" type="ORF">SAMN04487865_10851</name>
</gene>
<reference evidence="1 2" key="1">
    <citation type="submission" date="2016-10" db="EMBL/GenBank/DDBJ databases">
        <authorList>
            <person name="Varghese N."/>
            <person name="Submissions S."/>
        </authorList>
    </citation>
    <scope>NUCLEOTIDE SEQUENCE [LARGE SCALE GENOMIC DNA]</scope>
    <source>
        <strain evidence="1 2">22B</strain>
    </source>
</reference>
<feature type="non-terminal residue" evidence="1">
    <location>
        <position position="54"/>
    </location>
</feature>
<dbReference type="AlphaFoldDB" id="A0A662ZCQ4"/>
<name>A0A662ZCQ4_9GAMM</name>
<keyword evidence="2" id="KW-1185">Reference proteome</keyword>
<protein>
    <submittedName>
        <fullName evidence="1">Uncharacterized protein</fullName>
    </submittedName>
</protein>
<organism evidence="1 2">
    <name type="scientific">Succinivibrio dextrinosolvens</name>
    <dbReference type="NCBI Taxonomy" id="83771"/>
    <lineage>
        <taxon>Bacteria</taxon>
        <taxon>Pseudomonadati</taxon>
        <taxon>Pseudomonadota</taxon>
        <taxon>Gammaproteobacteria</taxon>
        <taxon>Aeromonadales</taxon>
        <taxon>Succinivibrionaceae</taxon>
        <taxon>Succinivibrio</taxon>
    </lineage>
</organism>
<evidence type="ECO:0000313" key="2">
    <source>
        <dbReference type="Proteomes" id="UP000243374"/>
    </source>
</evidence>
<dbReference type="EMBL" id="FOSF01000085">
    <property type="protein sequence ID" value="SFK47615.1"/>
    <property type="molecule type" value="Genomic_DNA"/>
</dbReference>
<evidence type="ECO:0000313" key="1">
    <source>
        <dbReference type="EMBL" id="SFK47615.1"/>
    </source>
</evidence>
<accession>A0A662ZCQ4</accession>